<evidence type="ECO:0000256" key="1">
    <source>
        <dbReference type="ARBA" id="ARBA00011961"/>
    </source>
</evidence>
<sequence length="177" mass="20511">MHNFKFSAPENPENQFGFHVATCCGSLAQENAWCSTWREFFTKNRLAPKLENVCDGAQLHELLEKTWKLLECRNTITPSLVHGDLWSGNWAMFENEPAVFDPASSFSDPEFEFGIMSLFGGISREFRQKYFELVDFAPGFENRLLLYELYHLLNHFQHFGGSYKISALRKIAEIMKI</sequence>
<dbReference type="EMBL" id="CANHGI010000004">
    <property type="protein sequence ID" value="CAI5447501.1"/>
    <property type="molecule type" value="Genomic_DNA"/>
</dbReference>
<proteinExistence type="predicted"/>
<accession>A0A9P1INW5</accession>
<reference evidence="3" key="1">
    <citation type="submission" date="2022-11" db="EMBL/GenBank/DDBJ databases">
        <authorList>
            <person name="Kikuchi T."/>
        </authorList>
    </citation>
    <scope>NUCLEOTIDE SEQUENCE</scope>
    <source>
        <strain evidence="3">PS1010</strain>
    </source>
</reference>
<keyword evidence="4" id="KW-1185">Reference proteome</keyword>
<organism evidence="3 4">
    <name type="scientific">Caenorhabditis angaria</name>
    <dbReference type="NCBI Taxonomy" id="860376"/>
    <lineage>
        <taxon>Eukaryota</taxon>
        <taxon>Metazoa</taxon>
        <taxon>Ecdysozoa</taxon>
        <taxon>Nematoda</taxon>
        <taxon>Chromadorea</taxon>
        <taxon>Rhabditida</taxon>
        <taxon>Rhabditina</taxon>
        <taxon>Rhabditomorpha</taxon>
        <taxon>Rhabditoidea</taxon>
        <taxon>Rhabditidae</taxon>
        <taxon>Peloderinae</taxon>
        <taxon>Caenorhabditis</taxon>
    </lineage>
</organism>
<dbReference type="AlphaFoldDB" id="A0A9P1INW5"/>
<dbReference type="InterPro" id="IPR011009">
    <property type="entry name" value="Kinase-like_dom_sf"/>
</dbReference>
<dbReference type="OrthoDB" id="5772781at2759"/>
<dbReference type="PANTHER" id="PTHR12149:SF8">
    <property type="entry name" value="PROTEIN-RIBULOSAMINE 3-KINASE"/>
    <property type="match status" value="1"/>
</dbReference>
<evidence type="ECO:0000313" key="4">
    <source>
        <dbReference type="Proteomes" id="UP001152747"/>
    </source>
</evidence>
<protein>
    <recommendedName>
        <fullName evidence="1">protein-ribulosamine 3-kinase</fullName>
        <ecNumber evidence="1">2.7.1.172</ecNumber>
    </recommendedName>
</protein>
<gene>
    <name evidence="3" type="ORF">CAMP_LOCUS10138</name>
</gene>
<evidence type="ECO:0000313" key="3">
    <source>
        <dbReference type="EMBL" id="CAI5447501.1"/>
    </source>
</evidence>
<evidence type="ECO:0000256" key="2">
    <source>
        <dbReference type="ARBA" id="ARBA00048655"/>
    </source>
</evidence>
<comment type="catalytic activity">
    <reaction evidence="2">
        <text>N(6)-D-ribulosyl-L-lysyl-[protein] + ATP = N(6)-(3-O-phospho-D-ribulosyl)-L-lysyl-[protein] + ADP + H(+)</text>
        <dbReference type="Rhea" id="RHEA:48432"/>
        <dbReference type="Rhea" id="RHEA-COMP:12103"/>
        <dbReference type="Rhea" id="RHEA-COMP:12104"/>
        <dbReference type="ChEBI" id="CHEBI:15378"/>
        <dbReference type="ChEBI" id="CHEBI:30616"/>
        <dbReference type="ChEBI" id="CHEBI:90418"/>
        <dbReference type="ChEBI" id="CHEBI:90420"/>
        <dbReference type="ChEBI" id="CHEBI:456216"/>
        <dbReference type="EC" id="2.7.1.172"/>
    </reaction>
    <physiologicalReaction direction="left-to-right" evidence="2">
        <dbReference type="Rhea" id="RHEA:48433"/>
    </physiologicalReaction>
</comment>
<dbReference type="Proteomes" id="UP001152747">
    <property type="component" value="Unassembled WGS sequence"/>
</dbReference>
<dbReference type="InterPro" id="IPR016477">
    <property type="entry name" value="Fructo-/Ketosamine-3-kinase"/>
</dbReference>
<dbReference type="EC" id="2.7.1.172" evidence="1"/>
<name>A0A9P1INW5_9PELO</name>
<dbReference type="SUPFAM" id="SSF56112">
    <property type="entry name" value="Protein kinase-like (PK-like)"/>
    <property type="match status" value="1"/>
</dbReference>
<comment type="caution">
    <text evidence="3">The sequence shown here is derived from an EMBL/GenBank/DDBJ whole genome shotgun (WGS) entry which is preliminary data.</text>
</comment>
<dbReference type="Gene3D" id="3.90.1200.10">
    <property type="match status" value="1"/>
</dbReference>
<dbReference type="PANTHER" id="PTHR12149">
    <property type="entry name" value="FRUCTOSAMINE 3 KINASE-RELATED PROTEIN"/>
    <property type="match status" value="1"/>
</dbReference>
<dbReference type="Pfam" id="PF03881">
    <property type="entry name" value="Fructosamin_kin"/>
    <property type="match status" value="1"/>
</dbReference>
<dbReference type="GO" id="GO:0102193">
    <property type="term" value="F:protein-ribulosamine 3-kinase activity"/>
    <property type="evidence" value="ECO:0007669"/>
    <property type="project" value="UniProtKB-EC"/>
</dbReference>